<evidence type="ECO:0000313" key="2">
    <source>
        <dbReference type="Proteomes" id="UP001144313"/>
    </source>
</evidence>
<name>A0A9W6LFB5_9ACTN</name>
<protein>
    <submittedName>
        <fullName evidence="1">Uncharacterized protein</fullName>
    </submittedName>
</protein>
<dbReference type="Proteomes" id="UP001144313">
    <property type="component" value="Unassembled WGS sequence"/>
</dbReference>
<reference evidence="1" key="1">
    <citation type="submission" date="2022-12" db="EMBL/GenBank/DDBJ databases">
        <title>Reference genome sequencing for broad-spectrum identification of bacterial and archaeal isolates by mass spectrometry.</title>
        <authorList>
            <person name="Sekiguchi Y."/>
            <person name="Tourlousse D.M."/>
        </authorList>
    </citation>
    <scope>NUCLEOTIDE SEQUENCE</scope>
    <source>
        <strain evidence="1">LLR39Z86</strain>
    </source>
</reference>
<keyword evidence="2" id="KW-1185">Reference proteome</keyword>
<dbReference type="InterPro" id="IPR013324">
    <property type="entry name" value="RNA_pol_sigma_r3/r4-like"/>
</dbReference>
<sequence>MIAMVENREFNAFAKRIIRAYGRRVAEGDVDALPELLELSASLDEAITNAVKGLRAFGYSWAEIAERIGMSRQAAQQRWGKAIPDQRDTETNT</sequence>
<evidence type="ECO:0000313" key="1">
    <source>
        <dbReference type="EMBL" id="GLI40905.1"/>
    </source>
</evidence>
<organism evidence="1 2">
    <name type="scientific">Glycomyces algeriensis</name>
    <dbReference type="NCBI Taxonomy" id="256037"/>
    <lineage>
        <taxon>Bacteria</taxon>
        <taxon>Bacillati</taxon>
        <taxon>Actinomycetota</taxon>
        <taxon>Actinomycetes</taxon>
        <taxon>Glycomycetales</taxon>
        <taxon>Glycomycetaceae</taxon>
        <taxon>Glycomyces</taxon>
    </lineage>
</organism>
<comment type="caution">
    <text evidence="1">The sequence shown here is derived from an EMBL/GenBank/DDBJ whole genome shotgun (WGS) entry which is preliminary data.</text>
</comment>
<dbReference type="AlphaFoldDB" id="A0A9W6LFB5"/>
<accession>A0A9W6LFB5</accession>
<dbReference type="SUPFAM" id="SSF88659">
    <property type="entry name" value="Sigma3 and sigma4 domains of RNA polymerase sigma factors"/>
    <property type="match status" value="1"/>
</dbReference>
<proteinExistence type="predicted"/>
<gene>
    <name evidence="1" type="ORF">GALLR39Z86_07550</name>
</gene>
<dbReference type="EMBL" id="BSDT01000001">
    <property type="protein sequence ID" value="GLI40905.1"/>
    <property type="molecule type" value="Genomic_DNA"/>
</dbReference>